<feature type="domain" description="HpcH/HpaI aldolase/citrate lyase" evidence="6">
    <location>
        <begin position="55"/>
        <end position="275"/>
    </location>
</feature>
<accession>A0A7S0N639</accession>
<evidence type="ECO:0000256" key="2">
    <source>
        <dbReference type="ARBA" id="ARBA00022723"/>
    </source>
</evidence>
<dbReference type="InterPro" id="IPR005000">
    <property type="entry name" value="Aldolase/citrate-lyase_domain"/>
</dbReference>
<dbReference type="Gene3D" id="3.20.20.60">
    <property type="entry name" value="Phosphoenolpyruvate-binding domains"/>
    <property type="match status" value="1"/>
</dbReference>
<evidence type="ECO:0000256" key="5">
    <source>
        <dbReference type="PIRSR" id="PIRSR015582-2"/>
    </source>
</evidence>
<comment type="cofactor">
    <cofactor evidence="1">
        <name>Mg(2+)</name>
        <dbReference type="ChEBI" id="CHEBI:18420"/>
    </cofactor>
</comment>
<dbReference type="PIRSF" id="PIRSF015582">
    <property type="entry name" value="Cit_lyase_B"/>
    <property type="match status" value="1"/>
</dbReference>
<keyword evidence="2 5" id="KW-0479">Metal-binding</keyword>
<dbReference type="GO" id="GO:0046872">
    <property type="term" value="F:metal ion binding"/>
    <property type="evidence" value="ECO:0007669"/>
    <property type="project" value="UniProtKB-KW"/>
</dbReference>
<evidence type="ECO:0000256" key="3">
    <source>
        <dbReference type="ARBA" id="ARBA00022842"/>
    </source>
</evidence>
<organism evidence="7">
    <name type="scientific">Cryptomonas curvata</name>
    <dbReference type="NCBI Taxonomy" id="233186"/>
    <lineage>
        <taxon>Eukaryota</taxon>
        <taxon>Cryptophyceae</taxon>
        <taxon>Cryptomonadales</taxon>
        <taxon>Cryptomonadaceae</taxon>
        <taxon>Cryptomonas</taxon>
    </lineage>
</organism>
<evidence type="ECO:0000256" key="4">
    <source>
        <dbReference type="PIRSR" id="PIRSR015582-1"/>
    </source>
</evidence>
<evidence type="ECO:0000313" key="7">
    <source>
        <dbReference type="EMBL" id="CAD8659199.1"/>
    </source>
</evidence>
<dbReference type="InterPro" id="IPR015813">
    <property type="entry name" value="Pyrv/PenolPyrv_kinase-like_dom"/>
</dbReference>
<dbReference type="AlphaFoldDB" id="A0A7S0N639"/>
<dbReference type="InterPro" id="IPR040186">
    <property type="entry name" value="Citramalyl-CoA_lyase"/>
</dbReference>
<protein>
    <recommendedName>
        <fullName evidence="6">HpcH/HpaI aldolase/citrate lyase domain-containing protein</fullName>
    </recommendedName>
</protein>
<name>A0A7S0N639_9CRYP</name>
<gene>
    <name evidence="7" type="ORF">CCUR1050_LOCUS31153</name>
</gene>
<evidence type="ECO:0000259" key="6">
    <source>
        <dbReference type="Pfam" id="PF03328"/>
    </source>
</evidence>
<dbReference type="PANTHER" id="PTHR11105">
    <property type="entry name" value="CITRATE LYASE SUBUNIT BETA-RELATED"/>
    <property type="match status" value="1"/>
</dbReference>
<dbReference type="GO" id="GO:0047777">
    <property type="term" value="F:(S)-citramalyl-CoA lyase activity"/>
    <property type="evidence" value="ECO:0007669"/>
    <property type="project" value="TreeGrafter"/>
</dbReference>
<dbReference type="PANTHER" id="PTHR11105:SF0">
    <property type="entry name" value="CITRAMALYL-COA LYASE, MITOCHONDRIAL"/>
    <property type="match status" value="1"/>
</dbReference>
<evidence type="ECO:0000256" key="1">
    <source>
        <dbReference type="ARBA" id="ARBA00001946"/>
    </source>
</evidence>
<dbReference type="SUPFAM" id="SSF51621">
    <property type="entry name" value="Phosphoenolpyruvate/pyruvate domain"/>
    <property type="match status" value="1"/>
</dbReference>
<sequence>MAAILRSAAALCQRTASSAFVYSRIAVKRDLLQARFSASNHRMLSTVSKVAKPQRSVLYLPGSNLKAIAKARTLPADMIVMDLEDAVAPDAKVTARTQVLGSLAEGFKNHPVIVRANGLDTPWGVDDLKALASAKGLHAIAIPKVEYGSTLIKINEILTQSGAPADLEVWCMIETPIGIFNLQEICSTGTSDAAGKRLSALVMGTSDLTKDLRAKHTADRHPLLTSLQLTLLAARAYGLSCLDGVHLALDDAAQLQHHCRQAMEMGFDGKTLIHPKQISVANEAFQPGADEVAECQEIVAAYEAALARGAGVVVVRGRLIENLHLDNARRILQLHEAIVAREAALGPAA</sequence>
<dbReference type="GO" id="GO:0106064">
    <property type="term" value="P:regulation of cobalamin metabolic process"/>
    <property type="evidence" value="ECO:0007669"/>
    <property type="project" value="TreeGrafter"/>
</dbReference>
<proteinExistence type="predicted"/>
<keyword evidence="3 5" id="KW-0460">Magnesium</keyword>
<dbReference type="InterPro" id="IPR040442">
    <property type="entry name" value="Pyrv_kinase-like_dom_sf"/>
</dbReference>
<dbReference type="Pfam" id="PF03328">
    <property type="entry name" value="HpcH_HpaI"/>
    <property type="match status" value="1"/>
</dbReference>
<feature type="binding site" evidence="4">
    <location>
        <position position="174"/>
    </location>
    <ligand>
        <name>substrate</name>
    </ligand>
</feature>
<reference evidence="7" key="1">
    <citation type="submission" date="2021-01" db="EMBL/GenBank/DDBJ databases">
        <authorList>
            <person name="Corre E."/>
            <person name="Pelletier E."/>
            <person name="Niang G."/>
            <person name="Scheremetjew M."/>
            <person name="Finn R."/>
            <person name="Kale V."/>
            <person name="Holt S."/>
            <person name="Cochrane G."/>
            <person name="Meng A."/>
            <person name="Brown T."/>
            <person name="Cohen L."/>
        </authorList>
    </citation>
    <scope>NUCLEOTIDE SEQUENCE</scope>
    <source>
        <strain evidence="7">CCAP979/52</strain>
    </source>
</reference>
<dbReference type="InterPro" id="IPR011206">
    <property type="entry name" value="Citrate_lyase_beta/mcl1/mcl2"/>
</dbReference>
<feature type="binding site" evidence="5">
    <location>
        <position position="174"/>
    </location>
    <ligand>
        <name>Mg(2+)</name>
        <dbReference type="ChEBI" id="CHEBI:18420"/>
    </ligand>
</feature>
<dbReference type="EMBL" id="HBEZ01056677">
    <property type="protein sequence ID" value="CAD8659199.1"/>
    <property type="molecule type" value="Transcribed_RNA"/>
</dbReference>
<feature type="binding site" evidence="5">
    <location>
        <position position="207"/>
    </location>
    <ligand>
        <name>Mg(2+)</name>
        <dbReference type="ChEBI" id="CHEBI:18420"/>
    </ligand>
</feature>
<feature type="binding site" evidence="4">
    <location>
        <position position="115"/>
    </location>
    <ligand>
        <name>substrate</name>
    </ligand>
</feature>